<feature type="domain" description="DUF1722" evidence="1">
    <location>
        <begin position="197"/>
        <end position="311"/>
    </location>
</feature>
<dbReference type="AlphaFoldDB" id="A0A6G9QLS4"/>
<dbReference type="RefSeq" id="WP_167679027.1">
    <property type="nucleotide sequence ID" value="NZ_CP050313.1"/>
</dbReference>
<dbReference type="PIRSF" id="PIRSF037004">
    <property type="entry name" value="UCP037004"/>
    <property type="match status" value="1"/>
</dbReference>
<dbReference type="PANTHER" id="PTHR30087:SF0">
    <property type="entry name" value="INNER MEMBRANE PROTEIN"/>
    <property type="match status" value="1"/>
</dbReference>
<organism evidence="2 3">
    <name type="scientific">Shewanella aestuarii</name>
    <dbReference type="NCBI Taxonomy" id="1028752"/>
    <lineage>
        <taxon>Bacteria</taxon>
        <taxon>Pseudomonadati</taxon>
        <taxon>Pseudomonadota</taxon>
        <taxon>Gammaproteobacteria</taxon>
        <taxon>Alteromonadales</taxon>
        <taxon>Shewanellaceae</taxon>
        <taxon>Shewanella</taxon>
    </lineage>
</organism>
<dbReference type="KEGG" id="saes:HBH39_13260"/>
<reference evidence="2 3" key="1">
    <citation type="submission" date="2020-03" db="EMBL/GenBank/DDBJ databases">
        <title>Complete genome sequence of Shewanella sp.</title>
        <authorList>
            <person name="Kim Y.-S."/>
            <person name="Kim S.-J."/>
            <person name="Jung H.-K."/>
            <person name="Kim K.-H."/>
        </authorList>
    </citation>
    <scope>NUCLEOTIDE SEQUENCE [LARGE SCALE GENOMIC DNA]</scope>
    <source>
        <strain evidence="2 3">PN3F2</strain>
    </source>
</reference>
<keyword evidence="3" id="KW-1185">Reference proteome</keyword>
<name>A0A6G9QLS4_9GAMM</name>
<dbReference type="PANTHER" id="PTHR30087">
    <property type="entry name" value="INNER MEMBRANE PROTEIN"/>
    <property type="match status" value="1"/>
</dbReference>
<dbReference type="EMBL" id="CP050313">
    <property type="protein sequence ID" value="QIR15338.1"/>
    <property type="molecule type" value="Genomic_DNA"/>
</dbReference>
<dbReference type="InterPro" id="IPR017087">
    <property type="entry name" value="UCP037004"/>
</dbReference>
<sequence>MNEPQEFVPQKIQIGISSCLLGSEVRFDGGHKNSYYCAKEIAPFFEYTSICPEMAIGMGAPRKSIRQIKDGDILLIQSADGTLDVTAELHEYSRNKVQELGYLGGYIFCAKSPTCGMERVLEYKKGTNNSTKTGVGVFAKALMDKYPYLPVEEEGRLNDMVIKENFFTRVYAYHDWRNMIASGLTKHKLIQFHSRYKYLLMAHSPKLYRELGPILANLEDLEASADSYFKGLMTALKIKATRKNHTSTLQHIQGYFKKHLNARQKEELTDAIMKYREGLLPLLVPITLINHYLKEFPTEYIENQVYLNPHPEALKLRYAY</sequence>
<dbReference type="Proteomes" id="UP000502608">
    <property type="component" value="Chromosome"/>
</dbReference>
<evidence type="ECO:0000313" key="2">
    <source>
        <dbReference type="EMBL" id="QIR15338.1"/>
    </source>
</evidence>
<dbReference type="InterPro" id="IPR013560">
    <property type="entry name" value="DUF1722"/>
</dbReference>
<dbReference type="Pfam" id="PF08349">
    <property type="entry name" value="DUF1722"/>
    <property type="match status" value="1"/>
</dbReference>
<dbReference type="Pfam" id="PF04463">
    <property type="entry name" value="2-thiour_desulf"/>
    <property type="match status" value="1"/>
</dbReference>
<evidence type="ECO:0000259" key="1">
    <source>
        <dbReference type="Pfam" id="PF08349"/>
    </source>
</evidence>
<dbReference type="InterPro" id="IPR007553">
    <property type="entry name" value="2-thiour_desulf"/>
</dbReference>
<proteinExistence type="predicted"/>
<accession>A0A6G9QLS4</accession>
<protein>
    <submittedName>
        <fullName evidence="2">DUF1722 domain-containing protein</fullName>
    </submittedName>
</protein>
<gene>
    <name evidence="2" type="ORF">HBH39_13260</name>
</gene>
<evidence type="ECO:0000313" key="3">
    <source>
        <dbReference type="Proteomes" id="UP000502608"/>
    </source>
</evidence>